<feature type="compositionally biased region" description="Basic and acidic residues" evidence="1">
    <location>
        <begin position="14"/>
        <end position="32"/>
    </location>
</feature>
<evidence type="ECO:0000313" key="3">
    <source>
        <dbReference type="Proteomes" id="UP000054770"/>
    </source>
</evidence>
<protein>
    <submittedName>
        <fullName evidence="2">Uncharacterized protein</fullName>
    </submittedName>
</protein>
<dbReference type="InterPro" id="IPR029016">
    <property type="entry name" value="GAF-like_dom_sf"/>
</dbReference>
<reference evidence="2" key="1">
    <citation type="submission" date="2016-01" db="EMBL/GenBank/DDBJ databases">
        <authorList>
            <person name="Peeters C."/>
        </authorList>
    </citation>
    <scope>NUCLEOTIDE SEQUENCE [LARGE SCALE GENOMIC DNA]</scope>
    <source>
        <strain evidence="2">LMG 22940</strain>
    </source>
</reference>
<dbReference type="Proteomes" id="UP000054770">
    <property type="component" value="Unassembled WGS sequence"/>
</dbReference>
<proteinExistence type="predicted"/>
<dbReference type="SUPFAM" id="SSF55781">
    <property type="entry name" value="GAF domain-like"/>
    <property type="match status" value="1"/>
</dbReference>
<sequence>MKLSKIQRCSGRAMETRSENCKAEDRELRDDPIPGKSEFDRYACAKYPADVQPPASAFDKQVVQLAAMTAGIFNAPTCLLLLLDSDELSKFKLKLYCGHRQVCSQCIDKASVMARQTISVGKPIIEEYSSACGLCSSERANADYAGCMIATPIRVENKTIGAINLRSEMNPLFNANDMQLVRAASWFVGQSLRRIELENLLDSQFAQLAVAREAHSSLADLSSFAIHSPARLAKTLARSFYREMIKVGLSRAEVINAASEIISQVSEHMKQKDACGKKIS</sequence>
<dbReference type="Gene3D" id="3.30.450.40">
    <property type="match status" value="1"/>
</dbReference>
<evidence type="ECO:0000313" key="2">
    <source>
        <dbReference type="EMBL" id="SAL23556.1"/>
    </source>
</evidence>
<dbReference type="RefSeq" id="WP_125482874.1">
    <property type="nucleotide sequence ID" value="NZ_FCON02000007.1"/>
</dbReference>
<keyword evidence="3" id="KW-1185">Reference proteome</keyword>
<dbReference type="EMBL" id="FCON02000007">
    <property type="protein sequence ID" value="SAL23556.1"/>
    <property type="molecule type" value="Genomic_DNA"/>
</dbReference>
<evidence type="ECO:0000256" key="1">
    <source>
        <dbReference type="SAM" id="MobiDB-lite"/>
    </source>
</evidence>
<name>A0A158FUL9_9BURK</name>
<dbReference type="OrthoDB" id="6116130at2"/>
<organism evidence="2 3">
    <name type="scientific">Caballeronia choica</name>
    <dbReference type="NCBI Taxonomy" id="326476"/>
    <lineage>
        <taxon>Bacteria</taxon>
        <taxon>Pseudomonadati</taxon>
        <taxon>Pseudomonadota</taxon>
        <taxon>Betaproteobacteria</taxon>
        <taxon>Burkholderiales</taxon>
        <taxon>Burkholderiaceae</taxon>
        <taxon>Caballeronia</taxon>
    </lineage>
</organism>
<accession>A0A158FUL9</accession>
<feature type="region of interest" description="Disordered" evidence="1">
    <location>
        <begin position="1"/>
        <end position="32"/>
    </location>
</feature>
<comment type="caution">
    <text evidence="2">The sequence shown here is derived from an EMBL/GenBank/DDBJ whole genome shotgun (WGS) entry which is preliminary data.</text>
</comment>
<gene>
    <name evidence="2" type="ORF">AWB68_00982</name>
</gene>
<dbReference type="AlphaFoldDB" id="A0A158FUL9"/>